<comment type="caution">
    <text evidence="10">The sequence shown here is derived from an EMBL/GenBank/DDBJ whole genome shotgun (WGS) entry which is preliminary data.</text>
</comment>
<organism evidence="10 11">
    <name type="scientific">Rhizobium nepotum 39/7</name>
    <dbReference type="NCBI Taxonomy" id="1368418"/>
    <lineage>
        <taxon>Bacteria</taxon>
        <taxon>Pseudomonadati</taxon>
        <taxon>Pseudomonadota</taxon>
        <taxon>Alphaproteobacteria</taxon>
        <taxon>Hyphomicrobiales</taxon>
        <taxon>Rhizobiaceae</taxon>
        <taxon>Rhizobium/Agrobacterium group</taxon>
        <taxon>Rhizobium</taxon>
    </lineage>
</organism>
<sequence>MVKSSFVSRFAPSPISGALGLLFLIASGWVVWNVVDWAIIRAVFDVAGRSMCHAPEAGACWSVVANRWRLILFGLYPFDEQWRSAVACAIMVAVIVCSCSPWFWTALRLATLWVIGFLSFYMIMRGGFFGMSLVFPQQWGGLSLTLYVFASIVILGMPLAVIFALLRKSSLPLVSRTMIVIIDTVRGLPLLAVVFTFAVVLPFALPSWAAGDKLYRMIAGFTLFFACYQAEVLRGGMQAIPAGQEEAAKALGLGYWHRVAYIILPQAFRNALPPTISQCVTTLKDTTLIVIVGFFEILGSGGAAFGTAEWQFAYKEVYVFVGLVFFAFTFSLSRYGAYLERRLAARSH</sequence>
<keyword evidence="3 8" id="KW-0813">Transport</keyword>
<dbReference type="InterPro" id="IPR000515">
    <property type="entry name" value="MetI-like"/>
</dbReference>
<proteinExistence type="inferred from homology"/>
<dbReference type="CDD" id="cd06261">
    <property type="entry name" value="TM_PBP2"/>
    <property type="match status" value="1"/>
</dbReference>
<dbReference type="Pfam" id="PF00528">
    <property type="entry name" value="BPD_transp_1"/>
    <property type="match status" value="1"/>
</dbReference>
<evidence type="ECO:0000256" key="6">
    <source>
        <dbReference type="ARBA" id="ARBA00022989"/>
    </source>
</evidence>
<gene>
    <name evidence="10" type="ORF">RS75_23125</name>
</gene>
<evidence type="ECO:0000259" key="9">
    <source>
        <dbReference type="PROSITE" id="PS50928"/>
    </source>
</evidence>
<dbReference type="EMBL" id="JWJH01000034">
    <property type="protein sequence ID" value="KJF65454.1"/>
    <property type="molecule type" value="Genomic_DNA"/>
</dbReference>
<feature type="transmembrane region" description="Helical" evidence="8">
    <location>
        <begin position="146"/>
        <end position="166"/>
    </location>
</feature>
<protein>
    <submittedName>
        <fullName evidence="10">ABC transporter permease</fullName>
    </submittedName>
</protein>
<keyword evidence="7 8" id="KW-0472">Membrane</keyword>
<feature type="transmembrane region" description="Helical" evidence="8">
    <location>
        <begin position="12"/>
        <end position="32"/>
    </location>
</feature>
<evidence type="ECO:0000256" key="3">
    <source>
        <dbReference type="ARBA" id="ARBA00022448"/>
    </source>
</evidence>
<evidence type="ECO:0000256" key="1">
    <source>
        <dbReference type="ARBA" id="ARBA00004429"/>
    </source>
</evidence>
<dbReference type="Gene3D" id="1.10.3720.10">
    <property type="entry name" value="MetI-like"/>
    <property type="match status" value="1"/>
</dbReference>
<comment type="similarity">
    <text evidence="2">Belongs to the binding-protein-dependent transport system permease family. HisMQ subfamily.</text>
</comment>
<dbReference type="PANTHER" id="PTHR30614">
    <property type="entry name" value="MEMBRANE COMPONENT OF AMINO ACID ABC TRANSPORTER"/>
    <property type="match status" value="1"/>
</dbReference>
<dbReference type="RefSeq" id="WP_045024839.1">
    <property type="nucleotide sequence ID" value="NZ_JWJH01000034.1"/>
</dbReference>
<evidence type="ECO:0000256" key="4">
    <source>
        <dbReference type="ARBA" id="ARBA00022475"/>
    </source>
</evidence>
<dbReference type="PROSITE" id="PS50928">
    <property type="entry name" value="ABC_TM1"/>
    <property type="match status" value="1"/>
</dbReference>
<evidence type="ECO:0000256" key="7">
    <source>
        <dbReference type="ARBA" id="ARBA00023136"/>
    </source>
</evidence>
<comment type="subcellular location">
    <subcellularLocation>
        <location evidence="1">Cell inner membrane</location>
        <topology evidence="1">Multi-pass membrane protein</topology>
    </subcellularLocation>
    <subcellularLocation>
        <location evidence="8">Cell membrane</location>
        <topology evidence="8">Multi-pass membrane protein</topology>
    </subcellularLocation>
</comment>
<reference evidence="10 11" key="1">
    <citation type="submission" date="2015-03" db="EMBL/GenBank/DDBJ databases">
        <title>Draft Genome Sequences of Agrobacterium nepotum Strain 39/7T (= CFBP 7436T = LMG 26435T) and Agrobacterium sp. Strain KFB 330 (= CFBP 8308 = LMG 28674).</title>
        <authorList>
            <person name="Kuzmanovic N."/>
            <person name="Pulawska J."/>
            <person name="Obradovic A."/>
        </authorList>
    </citation>
    <scope>NUCLEOTIDE SEQUENCE [LARGE SCALE GENOMIC DNA]</scope>
    <source>
        <strain evidence="10 11">39/7</strain>
    </source>
</reference>
<dbReference type="SUPFAM" id="SSF161098">
    <property type="entry name" value="MetI-like"/>
    <property type="match status" value="1"/>
</dbReference>
<evidence type="ECO:0000256" key="2">
    <source>
        <dbReference type="ARBA" id="ARBA00010072"/>
    </source>
</evidence>
<feature type="transmembrane region" description="Helical" evidence="8">
    <location>
        <begin position="317"/>
        <end position="337"/>
    </location>
</feature>
<feature type="domain" description="ABC transmembrane type-1" evidence="9">
    <location>
        <begin position="142"/>
        <end position="336"/>
    </location>
</feature>
<evidence type="ECO:0000313" key="11">
    <source>
        <dbReference type="Proteomes" id="UP000052068"/>
    </source>
</evidence>
<dbReference type="InterPro" id="IPR010065">
    <property type="entry name" value="AA_ABC_transptr_permease_3TM"/>
</dbReference>
<keyword evidence="6 8" id="KW-1133">Transmembrane helix</keyword>
<keyword evidence="4" id="KW-1003">Cell membrane</keyword>
<feature type="transmembrane region" description="Helical" evidence="8">
    <location>
        <begin position="111"/>
        <end position="134"/>
    </location>
</feature>
<dbReference type="PANTHER" id="PTHR30614:SF41">
    <property type="entry name" value="INNER MEMBRANE AMINO-ACID ABC TRANSPORTER PERMEASE PROTEIN YHDY"/>
    <property type="match status" value="1"/>
</dbReference>
<dbReference type="Proteomes" id="UP000052068">
    <property type="component" value="Unassembled WGS sequence"/>
</dbReference>
<evidence type="ECO:0000313" key="10">
    <source>
        <dbReference type="EMBL" id="KJF65454.1"/>
    </source>
</evidence>
<feature type="transmembrane region" description="Helical" evidence="8">
    <location>
        <begin position="214"/>
        <end position="233"/>
    </location>
</feature>
<evidence type="ECO:0000256" key="5">
    <source>
        <dbReference type="ARBA" id="ARBA00022692"/>
    </source>
</evidence>
<name>A0ABR5CL45_9HYPH</name>
<dbReference type="NCBIfam" id="TIGR01726">
    <property type="entry name" value="HEQRo_perm_3TM"/>
    <property type="match status" value="1"/>
</dbReference>
<feature type="transmembrane region" description="Helical" evidence="8">
    <location>
        <begin position="82"/>
        <end position="104"/>
    </location>
</feature>
<dbReference type="InterPro" id="IPR035906">
    <property type="entry name" value="MetI-like_sf"/>
</dbReference>
<dbReference type="InterPro" id="IPR043429">
    <property type="entry name" value="ArtM/GltK/GlnP/TcyL/YhdX-like"/>
</dbReference>
<keyword evidence="11" id="KW-1185">Reference proteome</keyword>
<feature type="transmembrane region" description="Helical" evidence="8">
    <location>
        <begin position="187"/>
        <end position="208"/>
    </location>
</feature>
<keyword evidence="5 8" id="KW-0812">Transmembrane</keyword>
<feature type="transmembrane region" description="Helical" evidence="8">
    <location>
        <begin position="286"/>
        <end position="305"/>
    </location>
</feature>
<accession>A0ABR5CL45</accession>
<evidence type="ECO:0000256" key="8">
    <source>
        <dbReference type="RuleBase" id="RU363032"/>
    </source>
</evidence>